<dbReference type="InterPro" id="IPR001547">
    <property type="entry name" value="Glyco_hydro_5"/>
</dbReference>
<keyword evidence="5" id="KW-0732">Signal</keyword>
<dbReference type="Gene3D" id="3.20.20.80">
    <property type="entry name" value="Glycosidases"/>
    <property type="match status" value="1"/>
</dbReference>
<name>A0ABT6FJK8_9BACT</name>
<dbReference type="EMBL" id="JARRAG010000002">
    <property type="protein sequence ID" value="MDG3007770.1"/>
    <property type="molecule type" value="Genomic_DNA"/>
</dbReference>
<dbReference type="Pfam" id="PF00150">
    <property type="entry name" value="Cellulase"/>
    <property type="match status" value="1"/>
</dbReference>
<evidence type="ECO:0000256" key="5">
    <source>
        <dbReference type="SAM" id="SignalP"/>
    </source>
</evidence>
<comment type="caution">
    <text evidence="7">The sequence shown here is derived from an EMBL/GenBank/DDBJ whole genome shotgun (WGS) entry which is preliminary data.</text>
</comment>
<feature type="chain" id="PRO_5045526163" evidence="5">
    <location>
        <begin position="21"/>
        <end position="376"/>
    </location>
</feature>
<evidence type="ECO:0000256" key="1">
    <source>
        <dbReference type="ARBA" id="ARBA00022801"/>
    </source>
</evidence>
<evidence type="ECO:0000313" key="7">
    <source>
        <dbReference type="EMBL" id="MDG3007770.1"/>
    </source>
</evidence>
<proteinExistence type="inferred from homology"/>
<dbReference type="InterPro" id="IPR017853">
    <property type="entry name" value="GH"/>
</dbReference>
<keyword evidence="8" id="KW-1185">Reference proteome</keyword>
<protein>
    <submittedName>
        <fullName evidence="7">Cellulase family glycosylhydrolase</fullName>
    </submittedName>
</protein>
<comment type="similarity">
    <text evidence="3">Belongs to the glycosyl hydrolase 5 (cellulase A) family.</text>
</comment>
<organism evidence="7 8">
    <name type="scientific">Paludisphaera mucosa</name>
    <dbReference type="NCBI Taxonomy" id="3030827"/>
    <lineage>
        <taxon>Bacteria</taxon>
        <taxon>Pseudomonadati</taxon>
        <taxon>Planctomycetota</taxon>
        <taxon>Planctomycetia</taxon>
        <taxon>Isosphaerales</taxon>
        <taxon>Isosphaeraceae</taxon>
        <taxon>Paludisphaera</taxon>
    </lineage>
</organism>
<dbReference type="SUPFAM" id="SSF51445">
    <property type="entry name" value="(Trans)glycosidases"/>
    <property type="match status" value="1"/>
</dbReference>
<dbReference type="RefSeq" id="WP_277864042.1">
    <property type="nucleotide sequence ID" value="NZ_JARRAG010000002.1"/>
</dbReference>
<feature type="region of interest" description="Disordered" evidence="4">
    <location>
        <begin position="135"/>
        <end position="154"/>
    </location>
</feature>
<evidence type="ECO:0000256" key="3">
    <source>
        <dbReference type="RuleBase" id="RU361153"/>
    </source>
</evidence>
<evidence type="ECO:0000313" key="8">
    <source>
        <dbReference type="Proteomes" id="UP001216907"/>
    </source>
</evidence>
<keyword evidence="2 3" id="KW-0326">Glycosidase</keyword>
<keyword evidence="1 3" id="KW-0378">Hydrolase</keyword>
<feature type="compositionally biased region" description="Basic and acidic residues" evidence="4">
    <location>
        <begin position="135"/>
        <end position="145"/>
    </location>
</feature>
<feature type="signal peptide" evidence="5">
    <location>
        <begin position="1"/>
        <end position="20"/>
    </location>
</feature>
<feature type="domain" description="Glycoside hydrolase family 5" evidence="6">
    <location>
        <begin position="82"/>
        <end position="321"/>
    </location>
</feature>
<sequence>MRRTRTTFAGIVAIAAIALAGTPSRGDDGPWPVARAKAWGEAHPWLVGCNYCTSSAINQLEMWQAETFDLPAVDRELGWAHELGFNSMRVFLHDIPYKQDPEGFLKRIDAFLAVADRHEIGVMLVLFDGVWDTDPKPGKQREPKPGLHNSGWVQSPGRAILGDPARHDELRPYVVGVVGRFKDDPRVHAWDLFNELDNPNANSYGSTELKDKADRALDLLKKELAWIRPLNPSQPLTMGVWKNDLTDPAKLTPINKFQIDQSDVISFHNYNPPDRMKADVDALKKYGRPVLCTEYMARPNGSRFDPILGYLKKEGVGAYNWGFIDGKSQTIYPWDSWKKPYAAEPPVWFHDVLRRDGKPYDPAEVGYIKSVTGAAK</sequence>
<dbReference type="Proteomes" id="UP001216907">
    <property type="component" value="Unassembled WGS sequence"/>
</dbReference>
<evidence type="ECO:0000259" key="6">
    <source>
        <dbReference type="Pfam" id="PF00150"/>
    </source>
</evidence>
<gene>
    <name evidence="7" type="ORF">PZE19_28745</name>
</gene>
<accession>A0ABT6FJK8</accession>
<evidence type="ECO:0000256" key="2">
    <source>
        <dbReference type="ARBA" id="ARBA00023295"/>
    </source>
</evidence>
<reference evidence="7 8" key="1">
    <citation type="submission" date="2023-03" db="EMBL/GenBank/DDBJ databases">
        <title>Paludisphaera mucosa sp. nov. a novel planctomycete from northern fen.</title>
        <authorList>
            <person name="Ivanova A."/>
        </authorList>
    </citation>
    <scope>NUCLEOTIDE SEQUENCE [LARGE SCALE GENOMIC DNA]</scope>
    <source>
        <strain evidence="7 8">Pla2</strain>
    </source>
</reference>
<evidence type="ECO:0000256" key="4">
    <source>
        <dbReference type="SAM" id="MobiDB-lite"/>
    </source>
</evidence>